<dbReference type="eggNOG" id="COG0457">
    <property type="taxonomic scope" value="Bacteria"/>
</dbReference>
<keyword evidence="1" id="KW-0802">TPR repeat</keyword>
<dbReference type="InterPro" id="IPR011990">
    <property type="entry name" value="TPR-like_helical_dom_sf"/>
</dbReference>
<feature type="repeat" description="TPR" evidence="1">
    <location>
        <begin position="207"/>
        <end position="240"/>
    </location>
</feature>
<evidence type="ECO:0000313" key="3">
    <source>
        <dbReference type="Proteomes" id="UP000005444"/>
    </source>
</evidence>
<keyword evidence="3" id="KW-1185">Reference proteome</keyword>
<protein>
    <submittedName>
        <fullName evidence="2">Anaphase-promoting complex, cyclosome, subunit 3 family protein</fullName>
    </submittedName>
</protein>
<dbReference type="Pfam" id="PF13432">
    <property type="entry name" value="TPR_16"/>
    <property type="match status" value="1"/>
</dbReference>
<dbReference type="InterPro" id="IPR002885">
    <property type="entry name" value="PPR_rpt"/>
</dbReference>
<dbReference type="NCBIfam" id="TIGR00756">
    <property type="entry name" value="PPR"/>
    <property type="match status" value="1"/>
</dbReference>
<dbReference type="PANTHER" id="PTHR12558">
    <property type="entry name" value="CELL DIVISION CYCLE 16,23,27"/>
    <property type="match status" value="1"/>
</dbReference>
<dbReference type="AlphaFoldDB" id="G8PD43"/>
<evidence type="ECO:0000313" key="2">
    <source>
        <dbReference type="EMBL" id="AEV95178.1"/>
    </source>
</evidence>
<gene>
    <name evidence="2" type="ordered locus">PECL_909</name>
</gene>
<sequence>MNNTTYSEQTLNAIESGDIEEDNRLFSWALRKDDDETIYNLAGELFAIGYDTKALRIYQKLMKKYPADSEFKIDSAEILIDQGKNDEAIELLDSVDPDSENYLQALLVAADLYQTEELFEVSESKLLEAYSIAPDEPAIVFALAELYNNMQDYEQATKYYLDLIQRGIPKFAQTNLVERLANSYAAAGKFETAIAYFDQIHEKDLTPNILFQTGLTYLQLKENERAREAFERVIEMDATFASVYPYLVQTYAEDEDWKNALKAAQEGLGVDSYNIDLYLQAATMAEHLQQVDEVEEFLRKGYQTDPENVEILIRLTDFLNRQDNYQNTLKILENVEFTDPQLEWNYAIASWHQDDIHQASESFEAVGDALDDNAVFLKDYFTFLIEQGEVEKAVSKLRKYVLLEPEDIEMQDQLMQYEEQGY</sequence>
<dbReference type="PROSITE" id="PS50005">
    <property type="entry name" value="TPR"/>
    <property type="match status" value="1"/>
</dbReference>
<organism evidence="2 3">
    <name type="scientific">Pediococcus claussenii (strain ATCC BAA-344 / DSM 14800 / JCM 18046 / KCTC 3811 / LMG 21948 / P06)</name>
    <dbReference type="NCBI Taxonomy" id="701521"/>
    <lineage>
        <taxon>Bacteria</taxon>
        <taxon>Bacillati</taxon>
        <taxon>Bacillota</taxon>
        <taxon>Bacilli</taxon>
        <taxon>Lactobacillales</taxon>
        <taxon>Lactobacillaceae</taxon>
        <taxon>Pediococcus</taxon>
    </lineage>
</organism>
<dbReference type="EMBL" id="CP003137">
    <property type="protein sequence ID" value="AEV95178.1"/>
    <property type="molecule type" value="Genomic_DNA"/>
</dbReference>
<dbReference type="STRING" id="701521.PECL_909"/>
<evidence type="ECO:0000256" key="1">
    <source>
        <dbReference type="PROSITE-ProRule" id="PRU00339"/>
    </source>
</evidence>
<dbReference type="SUPFAM" id="SSF48452">
    <property type="entry name" value="TPR-like"/>
    <property type="match status" value="2"/>
</dbReference>
<dbReference type="InterPro" id="IPR019734">
    <property type="entry name" value="TPR_rpt"/>
</dbReference>
<dbReference type="SMART" id="SM00028">
    <property type="entry name" value="TPR"/>
    <property type="match status" value="5"/>
</dbReference>
<dbReference type="Proteomes" id="UP000005444">
    <property type="component" value="Chromosome"/>
</dbReference>
<dbReference type="Pfam" id="PF14559">
    <property type="entry name" value="TPR_19"/>
    <property type="match status" value="1"/>
</dbReference>
<reference evidence="2 3" key="1">
    <citation type="journal article" date="2012" name="J. Bacteriol.">
        <title>Complete Genome Sequence of the Beer Spoilage Organism Pediococcus claussenii ATCC BAA-344T.</title>
        <authorList>
            <person name="Pittet V."/>
            <person name="Abegunde T."/>
            <person name="Marfleet T."/>
            <person name="Haakensen M."/>
            <person name="Morrow K."/>
            <person name="Jayaprakash T."/>
            <person name="Schroeder K."/>
            <person name="Trost B."/>
            <person name="Byrns S."/>
            <person name="Bergsveinson J."/>
            <person name="Kusalik A."/>
            <person name="Ziola B."/>
        </authorList>
    </citation>
    <scope>NUCLEOTIDE SEQUENCE [LARGE SCALE GENOMIC DNA]</scope>
    <source>
        <strain evidence="2 3">ATCC BAA-344</strain>
    </source>
</reference>
<proteinExistence type="predicted"/>
<dbReference type="PATRIC" id="fig|701521.8.peg.857"/>
<dbReference type="KEGG" id="pce:PECL_909"/>
<accession>G8PD43</accession>
<dbReference type="Gene3D" id="1.25.40.10">
    <property type="entry name" value="Tetratricopeptide repeat domain"/>
    <property type="match status" value="2"/>
</dbReference>
<dbReference type="HOGENOM" id="CLU_032389_1_0_9"/>
<dbReference type="PANTHER" id="PTHR12558:SF13">
    <property type="entry name" value="CELL DIVISION CYCLE PROTEIN 27 HOMOLOG"/>
    <property type="match status" value="1"/>
</dbReference>
<name>G8PD43_PEDCP</name>
<dbReference type="Pfam" id="PF13181">
    <property type="entry name" value="TPR_8"/>
    <property type="match status" value="1"/>
</dbReference>
<dbReference type="RefSeq" id="WP_014215375.1">
    <property type="nucleotide sequence ID" value="NC_016605.1"/>
</dbReference>